<evidence type="ECO:0000256" key="1">
    <source>
        <dbReference type="SAM" id="MobiDB-lite"/>
    </source>
</evidence>
<evidence type="ECO:0000313" key="2">
    <source>
        <dbReference type="EMBL" id="KAG8052896.1"/>
    </source>
</evidence>
<proteinExistence type="predicted"/>
<reference evidence="2" key="2">
    <citation type="submission" date="2021-02" db="EMBL/GenBank/DDBJ databases">
        <authorList>
            <person name="Kimball J.A."/>
            <person name="Haas M.W."/>
            <person name="Macchietto M."/>
            <person name="Kono T."/>
            <person name="Duquette J."/>
            <person name="Shao M."/>
        </authorList>
    </citation>
    <scope>NUCLEOTIDE SEQUENCE</scope>
    <source>
        <tissue evidence="2">Fresh leaf tissue</tissue>
    </source>
</reference>
<gene>
    <name evidence="2" type="ORF">GUJ93_ZPchr0001g31771</name>
</gene>
<comment type="caution">
    <text evidence="2">The sequence shown here is derived from an EMBL/GenBank/DDBJ whole genome shotgun (WGS) entry which is preliminary data.</text>
</comment>
<keyword evidence="3" id="KW-1185">Reference proteome</keyword>
<sequence>MAGINPCPYPIPAGTVYPWVYPITHGKKGYSISLRQLDGGCHREGPASEQGVAGAGRATSMGATGGGRDANMRRDIGVEGCVGVGDYLIIGSPLVQAAAG</sequence>
<dbReference type="AlphaFoldDB" id="A0A8J5S9I6"/>
<name>A0A8J5S9I6_ZIZPA</name>
<accession>A0A8J5S9I6</accession>
<organism evidence="2 3">
    <name type="scientific">Zizania palustris</name>
    <name type="common">Northern wild rice</name>
    <dbReference type="NCBI Taxonomy" id="103762"/>
    <lineage>
        <taxon>Eukaryota</taxon>
        <taxon>Viridiplantae</taxon>
        <taxon>Streptophyta</taxon>
        <taxon>Embryophyta</taxon>
        <taxon>Tracheophyta</taxon>
        <taxon>Spermatophyta</taxon>
        <taxon>Magnoliopsida</taxon>
        <taxon>Liliopsida</taxon>
        <taxon>Poales</taxon>
        <taxon>Poaceae</taxon>
        <taxon>BOP clade</taxon>
        <taxon>Oryzoideae</taxon>
        <taxon>Oryzeae</taxon>
        <taxon>Zizaniinae</taxon>
        <taxon>Zizania</taxon>
    </lineage>
</organism>
<feature type="region of interest" description="Disordered" evidence="1">
    <location>
        <begin position="41"/>
        <end position="69"/>
    </location>
</feature>
<dbReference type="EMBL" id="JAAALK010000288">
    <property type="protein sequence ID" value="KAG8052896.1"/>
    <property type="molecule type" value="Genomic_DNA"/>
</dbReference>
<reference evidence="2" key="1">
    <citation type="journal article" date="2021" name="bioRxiv">
        <title>Whole Genome Assembly and Annotation of Northern Wild Rice, Zizania palustris L., Supports a Whole Genome Duplication in the Zizania Genus.</title>
        <authorList>
            <person name="Haas M."/>
            <person name="Kono T."/>
            <person name="Macchietto M."/>
            <person name="Millas R."/>
            <person name="McGilp L."/>
            <person name="Shao M."/>
            <person name="Duquette J."/>
            <person name="Hirsch C.N."/>
            <person name="Kimball J."/>
        </authorList>
    </citation>
    <scope>NUCLEOTIDE SEQUENCE</scope>
    <source>
        <tissue evidence="2">Fresh leaf tissue</tissue>
    </source>
</reference>
<evidence type="ECO:0000313" key="3">
    <source>
        <dbReference type="Proteomes" id="UP000729402"/>
    </source>
</evidence>
<protein>
    <submittedName>
        <fullName evidence="2">Uncharacterized protein</fullName>
    </submittedName>
</protein>
<dbReference type="Proteomes" id="UP000729402">
    <property type="component" value="Unassembled WGS sequence"/>
</dbReference>